<gene>
    <name evidence="1" type="ORF">NPIL_660141</name>
</gene>
<reference evidence="1" key="1">
    <citation type="submission" date="2020-08" db="EMBL/GenBank/DDBJ databases">
        <title>Multicomponent nature underlies the extraordinary mechanical properties of spider dragline silk.</title>
        <authorList>
            <person name="Kono N."/>
            <person name="Nakamura H."/>
            <person name="Mori M."/>
            <person name="Yoshida Y."/>
            <person name="Ohtoshi R."/>
            <person name="Malay A.D."/>
            <person name="Moran D.A.P."/>
            <person name="Tomita M."/>
            <person name="Numata K."/>
            <person name="Arakawa K."/>
        </authorList>
    </citation>
    <scope>NUCLEOTIDE SEQUENCE</scope>
</reference>
<evidence type="ECO:0000313" key="2">
    <source>
        <dbReference type="Proteomes" id="UP000887013"/>
    </source>
</evidence>
<sequence>MSSPLHGIRRPTVAVCCIVWGIVLLLPSSSLTAWQDEYRPRVRSNVPRRPVRIYCLWCIQKHFKTPFLFFFPVTQPSNCLSYFDLFELTLEEKFNLLATTRRIGSRRPLPIVPSIGPRSRIPGGRMSDWKGPLLSLGCFPDDGIRSSPEGGLPAPCLDLPLLFLRRMQPRLSVFFSSSPYL</sequence>
<dbReference type="AlphaFoldDB" id="A0A8X6J8Z0"/>
<comment type="caution">
    <text evidence="1">The sequence shown here is derived from an EMBL/GenBank/DDBJ whole genome shotgun (WGS) entry which is preliminary data.</text>
</comment>
<protein>
    <submittedName>
        <fullName evidence="1">Uncharacterized protein</fullName>
    </submittedName>
</protein>
<keyword evidence="2" id="KW-1185">Reference proteome</keyword>
<proteinExistence type="predicted"/>
<accession>A0A8X6J8Z0</accession>
<evidence type="ECO:0000313" key="1">
    <source>
        <dbReference type="EMBL" id="GFS47379.1"/>
    </source>
</evidence>
<dbReference type="EMBL" id="BMAW01044987">
    <property type="protein sequence ID" value="GFS47379.1"/>
    <property type="molecule type" value="Genomic_DNA"/>
</dbReference>
<dbReference type="Proteomes" id="UP000887013">
    <property type="component" value="Unassembled WGS sequence"/>
</dbReference>
<organism evidence="1 2">
    <name type="scientific">Nephila pilipes</name>
    <name type="common">Giant wood spider</name>
    <name type="synonym">Nephila maculata</name>
    <dbReference type="NCBI Taxonomy" id="299642"/>
    <lineage>
        <taxon>Eukaryota</taxon>
        <taxon>Metazoa</taxon>
        <taxon>Ecdysozoa</taxon>
        <taxon>Arthropoda</taxon>
        <taxon>Chelicerata</taxon>
        <taxon>Arachnida</taxon>
        <taxon>Araneae</taxon>
        <taxon>Araneomorphae</taxon>
        <taxon>Entelegynae</taxon>
        <taxon>Araneoidea</taxon>
        <taxon>Nephilidae</taxon>
        <taxon>Nephila</taxon>
    </lineage>
</organism>
<name>A0A8X6J8Z0_NEPPI</name>